<comment type="caution">
    <text evidence="1">The sequence shown here is derived from an EMBL/GenBank/DDBJ whole genome shotgun (WGS) entry which is preliminary data.</text>
</comment>
<organism evidence="1 2">
    <name type="scientific">Candidatus Wolfebacteria bacterium GW2011_GWA2_47_9b</name>
    <dbReference type="NCBI Taxonomy" id="1619005"/>
    <lineage>
        <taxon>Bacteria</taxon>
        <taxon>Candidatus Wolfeibacteriota</taxon>
    </lineage>
</organism>
<proteinExistence type="predicted"/>
<protein>
    <submittedName>
        <fullName evidence="1">Uncharacterized protein</fullName>
    </submittedName>
</protein>
<evidence type="ECO:0000313" key="2">
    <source>
        <dbReference type="Proteomes" id="UP000033882"/>
    </source>
</evidence>
<gene>
    <name evidence="1" type="ORF">UY19_C0010G0012</name>
</gene>
<dbReference type="EMBL" id="LCPB01000010">
    <property type="protein sequence ID" value="KKU89679.1"/>
    <property type="molecule type" value="Genomic_DNA"/>
</dbReference>
<dbReference type="Proteomes" id="UP000033882">
    <property type="component" value="Unassembled WGS sequence"/>
</dbReference>
<sequence>MLKLIDTGTSGNETPRTVGFECGDIICIRKEDDCIKISVTRNGRFLFLGNNHYAVLRTPSELTPLQAWPIVDLFLQANWILAGPFEESNSELYVVVSRIATCLEEMGPCCEIGGNGRGGDHPPCFYS</sequence>
<name>A0A0G1U6J5_9BACT</name>
<dbReference type="AlphaFoldDB" id="A0A0G1U6J5"/>
<evidence type="ECO:0000313" key="1">
    <source>
        <dbReference type="EMBL" id="KKU89679.1"/>
    </source>
</evidence>
<reference evidence="1 2" key="1">
    <citation type="journal article" date="2015" name="Nature">
        <title>rRNA introns, odd ribosomes, and small enigmatic genomes across a large radiation of phyla.</title>
        <authorList>
            <person name="Brown C.T."/>
            <person name="Hug L.A."/>
            <person name="Thomas B.C."/>
            <person name="Sharon I."/>
            <person name="Castelle C.J."/>
            <person name="Singh A."/>
            <person name="Wilkins M.J."/>
            <person name="Williams K.H."/>
            <person name="Banfield J.F."/>
        </authorList>
    </citation>
    <scope>NUCLEOTIDE SEQUENCE [LARGE SCALE GENOMIC DNA]</scope>
</reference>
<accession>A0A0G1U6J5</accession>